<dbReference type="InterPro" id="IPR041698">
    <property type="entry name" value="Methyltransf_25"/>
</dbReference>
<keyword evidence="3" id="KW-1185">Reference proteome</keyword>
<dbReference type="Pfam" id="PF13649">
    <property type="entry name" value="Methyltransf_25"/>
    <property type="match status" value="1"/>
</dbReference>
<dbReference type="Gene3D" id="3.40.50.150">
    <property type="entry name" value="Vaccinia Virus protein VP39"/>
    <property type="match status" value="1"/>
</dbReference>
<gene>
    <name evidence="2" type="ORF">M011DRAFT_458844</name>
</gene>
<dbReference type="GO" id="GO:0032259">
    <property type="term" value="P:methylation"/>
    <property type="evidence" value="ECO:0007669"/>
    <property type="project" value="UniProtKB-KW"/>
</dbReference>
<reference evidence="2" key="1">
    <citation type="journal article" date="2020" name="Stud. Mycol.">
        <title>101 Dothideomycetes genomes: a test case for predicting lifestyles and emergence of pathogens.</title>
        <authorList>
            <person name="Haridas S."/>
            <person name="Albert R."/>
            <person name="Binder M."/>
            <person name="Bloem J."/>
            <person name="Labutti K."/>
            <person name="Salamov A."/>
            <person name="Andreopoulos B."/>
            <person name="Baker S."/>
            <person name="Barry K."/>
            <person name="Bills G."/>
            <person name="Bluhm B."/>
            <person name="Cannon C."/>
            <person name="Castanera R."/>
            <person name="Culley D."/>
            <person name="Daum C."/>
            <person name="Ezra D."/>
            <person name="Gonzalez J."/>
            <person name="Henrissat B."/>
            <person name="Kuo A."/>
            <person name="Liang C."/>
            <person name="Lipzen A."/>
            <person name="Lutzoni F."/>
            <person name="Magnuson J."/>
            <person name="Mondo S."/>
            <person name="Nolan M."/>
            <person name="Ohm R."/>
            <person name="Pangilinan J."/>
            <person name="Park H.-J."/>
            <person name="Ramirez L."/>
            <person name="Alfaro M."/>
            <person name="Sun H."/>
            <person name="Tritt A."/>
            <person name="Yoshinaga Y."/>
            <person name="Zwiers L.-H."/>
            <person name="Turgeon B."/>
            <person name="Goodwin S."/>
            <person name="Spatafora J."/>
            <person name="Crous P."/>
            <person name="Grigoriev I."/>
        </authorList>
    </citation>
    <scope>NUCLEOTIDE SEQUENCE</scope>
    <source>
        <strain evidence="2">CBS 119925</strain>
    </source>
</reference>
<keyword evidence="2" id="KW-0489">Methyltransferase</keyword>
<proteinExistence type="predicted"/>
<dbReference type="PANTHER" id="PTHR42912:SF80">
    <property type="entry name" value="METHYLTRANSFERASE DOMAIN-CONTAINING PROTEIN"/>
    <property type="match status" value="1"/>
</dbReference>
<name>A0A6A6VAR8_9PLEO</name>
<dbReference type="EMBL" id="MU006575">
    <property type="protein sequence ID" value="KAF2746804.1"/>
    <property type="molecule type" value="Genomic_DNA"/>
</dbReference>
<dbReference type="GO" id="GO:0008168">
    <property type="term" value="F:methyltransferase activity"/>
    <property type="evidence" value="ECO:0007669"/>
    <property type="project" value="UniProtKB-KW"/>
</dbReference>
<feature type="domain" description="Methyltransferase" evidence="1">
    <location>
        <begin position="52"/>
        <end position="150"/>
    </location>
</feature>
<protein>
    <submittedName>
        <fullName evidence="2">S-adenosyl-L-methionine-dependent methyltransferase</fullName>
    </submittedName>
</protein>
<sequence>MSTVSTVLDELYHGHRAVQSYKDVETVTGLFSDLLVHEMNIPEYADDEDLSVLDIACGTGAATASLYAALPRQKWDTTKVLATDISQPFLEFIKERGAREGWKAMETKSAEGANVDAPAASFSHILLNFGIMFMGPSLLPTCLSLLRPGGAIGITTWHVLPWHDQVSRAASLLSPSPKVLTQQELLKTYHFKEGQFEDPAYMKRILEEAGFVDVRSEVRECTTVTTNEVVARTLGIPLKLIGNEWEEDTRQQVRELVLQGLAEKFGEEGPAKLKWVGVVTVGRKAG</sequence>
<evidence type="ECO:0000313" key="3">
    <source>
        <dbReference type="Proteomes" id="UP000799440"/>
    </source>
</evidence>
<keyword evidence="2" id="KW-0808">Transferase</keyword>
<dbReference type="AlphaFoldDB" id="A0A6A6VAR8"/>
<evidence type="ECO:0000259" key="1">
    <source>
        <dbReference type="Pfam" id="PF13649"/>
    </source>
</evidence>
<dbReference type="SUPFAM" id="SSF53335">
    <property type="entry name" value="S-adenosyl-L-methionine-dependent methyltransferases"/>
    <property type="match status" value="1"/>
</dbReference>
<dbReference type="Proteomes" id="UP000799440">
    <property type="component" value="Unassembled WGS sequence"/>
</dbReference>
<dbReference type="OrthoDB" id="2013972at2759"/>
<dbReference type="CDD" id="cd02440">
    <property type="entry name" value="AdoMet_MTases"/>
    <property type="match status" value="1"/>
</dbReference>
<dbReference type="InterPro" id="IPR050508">
    <property type="entry name" value="Methyltransf_Superfamily"/>
</dbReference>
<evidence type="ECO:0000313" key="2">
    <source>
        <dbReference type="EMBL" id="KAF2746804.1"/>
    </source>
</evidence>
<accession>A0A6A6VAR8</accession>
<organism evidence="2 3">
    <name type="scientific">Sporormia fimetaria CBS 119925</name>
    <dbReference type="NCBI Taxonomy" id="1340428"/>
    <lineage>
        <taxon>Eukaryota</taxon>
        <taxon>Fungi</taxon>
        <taxon>Dikarya</taxon>
        <taxon>Ascomycota</taxon>
        <taxon>Pezizomycotina</taxon>
        <taxon>Dothideomycetes</taxon>
        <taxon>Pleosporomycetidae</taxon>
        <taxon>Pleosporales</taxon>
        <taxon>Sporormiaceae</taxon>
        <taxon>Sporormia</taxon>
    </lineage>
</organism>
<dbReference type="PANTHER" id="PTHR42912">
    <property type="entry name" value="METHYLTRANSFERASE"/>
    <property type="match status" value="1"/>
</dbReference>
<dbReference type="InterPro" id="IPR029063">
    <property type="entry name" value="SAM-dependent_MTases_sf"/>
</dbReference>